<dbReference type="PANTHER" id="PTHR43585:SF2">
    <property type="entry name" value="ATP-GRASP ENZYME FSQD"/>
    <property type="match status" value="1"/>
</dbReference>
<dbReference type="Gene3D" id="3.30.470.20">
    <property type="entry name" value="ATP-grasp fold, B domain"/>
    <property type="match status" value="1"/>
</dbReference>
<organism evidence="6 7">
    <name type="scientific">Candidatus Onthovivens merdipullorum</name>
    <dbReference type="NCBI Taxonomy" id="2840889"/>
    <lineage>
        <taxon>Bacteria</taxon>
        <taxon>Bacillati</taxon>
        <taxon>Bacillota</taxon>
        <taxon>Bacilli</taxon>
        <taxon>Bacillales</taxon>
        <taxon>Candidatus Onthovivens</taxon>
    </lineage>
</organism>
<dbReference type="InterPro" id="IPR052032">
    <property type="entry name" value="ATP-dep_AA_Ligase"/>
</dbReference>
<dbReference type="GO" id="GO:0005524">
    <property type="term" value="F:ATP binding"/>
    <property type="evidence" value="ECO:0007669"/>
    <property type="project" value="UniProtKB-UniRule"/>
</dbReference>
<gene>
    <name evidence="6" type="ORF">IAC58_04580</name>
</gene>
<dbReference type="Proteomes" id="UP000823613">
    <property type="component" value="Unassembled WGS sequence"/>
</dbReference>
<dbReference type="SUPFAM" id="SSF56059">
    <property type="entry name" value="Glutathione synthetase ATP-binding domain-like"/>
    <property type="match status" value="1"/>
</dbReference>
<dbReference type="AlphaFoldDB" id="A0A9D9DHK9"/>
<comment type="caution">
    <text evidence="6">The sequence shown here is derived from an EMBL/GenBank/DDBJ whole genome shotgun (WGS) entry which is preliminary data.</text>
</comment>
<accession>A0A9D9DHK9</accession>
<dbReference type="Pfam" id="PF13535">
    <property type="entry name" value="ATP-grasp_4"/>
    <property type="match status" value="1"/>
</dbReference>
<dbReference type="PROSITE" id="PS50975">
    <property type="entry name" value="ATP_GRASP"/>
    <property type="match status" value="1"/>
</dbReference>
<feature type="domain" description="ATP-grasp" evidence="5">
    <location>
        <begin position="119"/>
        <end position="318"/>
    </location>
</feature>
<evidence type="ECO:0000256" key="4">
    <source>
        <dbReference type="PROSITE-ProRule" id="PRU00409"/>
    </source>
</evidence>
<dbReference type="GO" id="GO:0016874">
    <property type="term" value="F:ligase activity"/>
    <property type="evidence" value="ECO:0007669"/>
    <property type="project" value="UniProtKB-KW"/>
</dbReference>
<protein>
    <submittedName>
        <fullName evidence="6">ATP-grasp domain-containing protein</fullName>
    </submittedName>
</protein>
<evidence type="ECO:0000259" key="5">
    <source>
        <dbReference type="PROSITE" id="PS50975"/>
    </source>
</evidence>
<dbReference type="PANTHER" id="PTHR43585">
    <property type="entry name" value="FUMIPYRROLE BIOSYNTHESIS PROTEIN C"/>
    <property type="match status" value="1"/>
</dbReference>
<sequence length="399" mass="46647">MKNFIFISPHFPDSYWKFCLALKNRGFNVLGIGDAPYFEIPDQCKFALTEYYCCQNMDDYENERRAVQYFKDKYGNIGFLESNNEYWLEKDARLREEFNITSGANTSEVKYFKHKSLQKEIFIKAGCKVARFILVDENKENLLNFAKEVGYPLFAKPDNGVGSHGTFKIKNSEDLEVFYLKCPKDRSYIVEEYVDGRIISFDGISNSKGDVIFSTWDIFLDSVANIVNDNLDDMYYCDPNIDPVFDKIGRKVVKAFNLKNRFFHIEFFRLNNDHPYLGKKGTYIPLEGNMRPAGGYTPDLINYANSISVYDIYADSVAYDENREVRGDKTYIAITSSRRYAINYVHSKEEINEKYKRNITMSGDYPLAIRDAMGDYYYFAKFDTLEEALNFDKFVRERK</sequence>
<evidence type="ECO:0000313" key="7">
    <source>
        <dbReference type="Proteomes" id="UP000823613"/>
    </source>
</evidence>
<evidence type="ECO:0000256" key="1">
    <source>
        <dbReference type="ARBA" id="ARBA00022598"/>
    </source>
</evidence>
<dbReference type="Gene3D" id="3.30.1490.20">
    <property type="entry name" value="ATP-grasp fold, A domain"/>
    <property type="match status" value="1"/>
</dbReference>
<evidence type="ECO:0000256" key="3">
    <source>
        <dbReference type="ARBA" id="ARBA00022840"/>
    </source>
</evidence>
<dbReference type="GO" id="GO:0046872">
    <property type="term" value="F:metal ion binding"/>
    <property type="evidence" value="ECO:0007669"/>
    <property type="project" value="InterPro"/>
</dbReference>
<keyword evidence="1" id="KW-0436">Ligase</keyword>
<dbReference type="InterPro" id="IPR013815">
    <property type="entry name" value="ATP_grasp_subdomain_1"/>
</dbReference>
<evidence type="ECO:0000313" key="6">
    <source>
        <dbReference type="EMBL" id="MBO8427809.1"/>
    </source>
</evidence>
<reference evidence="6" key="2">
    <citation type="journal article" date="2021" name="PeerJ">
        <title>Extensive microbial diversity within the chicken gut microbiome revealed by metagenomics and culture.</title>
        <authorList>
            <person name="Gilroy R."/>
            <person name="Ravi A."/>
            <person name="Getino M."/>
            <person name="Pursley I."/>
            <person name="Horton D.L."/>
            <person name="Alikhan N.F."/>
            <person name="Baker D."/>
            <person name="Gharbi K."/>
            <person name="Hall N."/>
            <person name="Watson M."/>
            <person name="Adriaenssens E.M."/>
            <person name="Foster-Nyarko E."/>
            <person name="Jarju S."/>
            <person name="Secka A."/>
            <person name="Antonio M."/>
            <person name="Oren A."/>
            <person name="Chaudhuri R.R."/>
            <person name="La Ragione R."/>
            <person name="Hildebrand F."/>
            <person name="Pallen M.J."/>
        </authorList>
    </citation>
    <scope>NUCLEOTIDE SEQUENCE</scope>
    <source>
        <strain evidence="6">11159</strain>
    </source>
</reference>
<dbReference type="InterPro" id="IPR011761">
    <property type="entry name" value="ATP-grasp"/>
</dbReference>
<name>A0A9D9DHK9_9BACL</name>
<dbReference type="EMBL" id="JADIMY010000089">
    <property type="protein sequence ID" value="MBO8427809.1"/>
    <property type="molecule type" value="Genomic_DNA"/>
</dbReference>
<proteinExistence type="predicted"/>
<keyword evidence="3 4" id="KW-0067">ATP-binding</keyword>
<reference evidence="6" key="1">
    <citation type="submission" date="2020-10" db="EMBL/GenBank/DDBJ databases">
        <authorList>
            <person name="Gilroy R."/>
        </authorList>
    </citation>
    <scope>NUCLEOTIDE SEQUENCE</scope>
    <source>
        <strain evidence="6">11159</strain>
    </source>
</reference>
<keyword evidence="2 4" id="KW-0547">Nucleotide-binding</keyword>
<evidence type="ECO:0000256" key="2">
    <source>
        <dbReference type="ARBA" id="ARBA00022741"/>
    </source>
</evidence>